<evidence type="ECO:0000313" key="2">
    <source>
        <dbReference type="EMBL" id="KAG9460834.1"/>
    </source>
</evidence>
<name>A0A8J6B9K7_ELECQ</name>
<evidence type="ECO:0000256" key="1">
    <source>
        <dbReference type="SAM" id="SignalP"/>
    </source>
</evidence>
<evidence type="ECO:0000313" key="3">
    <source>
        <dbReference type="Proteomes" id="UP000770717"/>
    </source>
</evidence>
<gene>
    <name evidence="2" type="ORF">GDO78_019253</name>
</gene>
<accession>A0A8J6B9K7</accession>
<sequence>MAAGNLFLIGCKLRCLLLTHPSATVPCACILLLVPHQLRSVTLPLSLVLGSSSLPSSHVQTPGSCQSPCHSPLSSNPPVSHHSSCHIWAPRSCHSTPRSQLSAHGSCTHSGSCHPPVPLKRGTHAPWLDGVLRDPVTTRE</sequence>
<dbReference type="AlphaFoldDB" id="A0A8J6B9K7"/>
<keyword evidence="1" id="KW-0732">Signal</keyword>
<protein>
    <submittedName>
        <fullName evidence="2">Uncharacterized protein</fullName>
    </submittedName>
</protein>
<dbReference type="Proteomes" id="UP000770717">
    <property type="component" value="Unassembled WGS sequence"/>
</dbReference>
<reference evidence="2" key="1">
    <citation type="thesis" date="2020" institute="ProQuest LLC" country="789 East Eisenhower Parkway, Ann Arbor, MI, USA">
        <title>Comparative Genomics and Chromosome Evolution.</title>
        <authorList>
            <person name="Mudd A.B."/>
        </authorList>
    </citation>
    <scope>NUCLEOTIDE SEQUENCE</scope>
    <source>
        <strain evidence="2">HN-11 Male</strain>
        <tissue evidence="2">Kidney and liver</tissue>
    </source>
</reference>
<keyword evidence="3" id="KW-1185">Reference proteome</keyword>
<proteinExistence type="predicted"/>
<organism evidence="2 3">
    <name type="scientific">Eleutherodactylus coqui</name>
    <name type="common">Puerto Rican coqui</name>
    <dbReference type="NCBI Taxonomy" id="57060"/>
    <lineage>
        <taxon>Eukaryota</taxon>
        <taxon>Metazoa</taxon>
        <taxon>Chordata</taxon>
        <taxon>Craniata</taxon>
        <taxon>Vertebrata</taxon>
        <taxon>Euteleostomi</taxon>
        <taxon>Amphibia</taxon>
        <taxon>Batrachia</taxon>
        <taxon>Anura</taxon>
        <taxon>Neobatrachia</taxon>
        <taxon>Hyloidea</taxon>
        <taxon>Eleutherodactylidae</taxon>
        <taxon>Eleutherodactylinae</taxon>
        <taxon>Eleutherodactylus</taxon>
        <taxon>Eleutherodactylus</taxon>
    </lineage>
</organism>
<dbReference type="EMBL" id="WNTK01037492">
    <property type="protein sequence ID" value="KAG9460834.1"/>
    <property type="molecule type" value="Genomic_DNA"/>
</dbReference>
<feature type="signal peptide" evidence="1">
    <location>
        <begin position="1"/>
        <end position="24"/>
    </location>
</feature>
<comment type="caution">
    <text evidence="2">The sequence shown here is derived from an EMBL/GenBank/DDBJ whole genome shotgun (WGS) entry which is preliminary data.</text>
</comment>
<feature type="chain" id="PRO_5035265798" evidence="1">
    <location>
        <begin position="25"/>
        <end position="140"/>
    </location>
</feature>